<name>A0A933IDX7_UNCT6</name>
<accession>A0A933IDX7</accession>
<proteinExistence type="predicted"/>
<dbReference type="EMBL" id="JACQXR010000139">
    <property type="protein sequence ID" value="MBI4727599.1"/>
    <property type="molecule type" value="Genomic_DNA"/>
</dbReference>
<evidence type="ECO:0000313" key="2">
    <source>
        <dbReference type="Proteomes" id="UP000736328"/>
    </source>
</evidence>
<dbReference type="AlphaFoldDB" id="A0A933IDX7"/>
<gene>
    <name evidence="1" type="ORF">HY768_10360</name>
</gene>
<evidence type="ECO:0000313" key="1">
    <source>
        <dbReference type="EMBL" id="MBI4727599.1"/>
    </source>
</evidence>
<protein>
    <submittedName>
        <fullName evidence="1">Uncharacterized protein</fullName>
    </submittedName>
</protein>
<sequence length="244" mass="27430">MLTEDSVIDAVCSMLKEHGYEIQQITKGRKPGDDIIAIKQGNPTRQLIIEAKGETSGENESKNYGKPFESADIRVNTAEALYKAAEVLSRKIEGHKIFMVAEAIEWRKVELNPQKAKKLSQNGYTPEILGKYLHYNISEKSRIELEKQGSKGIEDMRTLLYGNIYNLQGRCFEFVGQRLQSLSKTTALYAVGENIYFLDFGNSSAPYVVQAAVQVFSTYTYVTNMGTINKIPWLVVLSYSGSNF</sequence>
<reference evidence="1" key="1">
    <citation type="submission" date="2020-07" db="EMBL/GenBank/DDBJ databases">
        <title>Huge and variable diversity of episymbiotic CPR bacteria and DPANN archaea in groundwater ecosystems.</title>
        <authorList>
            <person name="He C.Y."/>
            <person name="Keren R."/>
            <person name="Whittaker M."/>
            <person name="Farag I.F."/>
            <person name="Doudna J."/>
            <person name="Cate J.H.D."/>
            <person name="Banfield J.F."/>
        </authorList>
    </citation>
    <scope>NUCLEOTIDE SEQUENCE</scope>
    <source>
        <strain evidence="1">NC_groundwater_1520_Pr4_B-0.1um_53_5</strain>
    </source>
</reference>
<comment type="caution">
    <text evidence="1">The sequence shown here is derived from an EMBL/GenBank/DDBJ whole genome shotgun (WGS) entry which is preliminary data.</text>
</comment>
<dbReference type="Proteomes" id="UP000736328">
    <property type="component" value="Unassembled WGS sequence"/>
</dbReference>
<organism evidence="1 2">
    <name type="scientific">candidate division TA06 bacterium</name>
    <dbReference type="NCBI Taxonomy" id="2250710"/>
    <lineage>
        <taxon>Bacteria</taxon>
        <taxon>Bacteria division TA06</taxon>
    </lineage>
</organism>